<protein>
    <submittedName>
        <fullName evidence="2">Cyclic pyranopterin monophosphate synthase</fullName>
    </submittedName>
</protein>
<organism evidence="2 3">
    <name type="scientific">Candidatus Hakubella thermalkaliphila</name>
    <dbReference type="NCBI Taxonomy" id="2754717"/>
    <lineage>
        <taxon>Bacteria</taxon>
        <taxon>Bacillati</taxon>
        <taxon>Actinomycetota</taxon>
        <taxon>Actinomycetota incertae sedis</taxon>
        <taxon>Candidatus Hakubellales</taxon>
        <taxon>Candidatus Hakubellaceae</taxon>
        <taxon>Candidatus Hakubella</taxon>
    </lineage>
</organism>
<dbReference type="GO" id="GO:0003824">
    <property type="term" value="F:catalytic activity"/>
    <property type="evidence" value="ECO:0007669"/>
    <property type="project" value="InterPro"/>
</dbReference>
<dbReference type="InterPro" id="IPR005302">
    <property type="entry name" value="MoCF_Sase_C"/>
</dbReference>
<gene>
    <name evidence="2" type="ORF">HKBW3S33_00337</name>
</gene>
<dbReference type="Gene3D" id="2.40.33.20">
    <property type="entry name" value="PK beta-barrel domain-like"/>
    <property type="match status" value="1"/>
</dbReference>
<dbReference type="GO" id="GO:0030170">
    <property type="term" value="F:pyridoxal phosphate binding"/>
    <property type="evidence" value="ECO:0007669"/>
    <property type="project" value="InterPro"/>
</dbReference>
<comment type="caution">
    <text evidence="2">The sequence shown here is derived from an EMBL/GenBank/DDBJ whole genome shotgun (WGS) entry which is preliminary data.</text>
</comment>
<name>A0A6V8P5Q0_9ACTN</name>
<dbReference type="InterPro" id="IPR011037">
    <property type="entry name" value="Pyrv_Knase-like_insert_dom_sf"/>
</dbReference>
<proteinExistence type="predicted"/>
<feature type="domain" description="MOSC" evidence="1">
    <location>
        <begin position="30"/>
        <end position="155"/>
    </location>
</feature>
<dbReference type="PANTHER" id="PTHR36930">
    <property type="entry name" value="METAL-SULFUR CLUSTER BIOSYNTHESIS PROTEINS YUAD-RELATED"/>
    <property type="match status" value="1"/>
</dbReference>
<dbReference type="InterPro" id="IPR052716">
    <property type="entry name" value="MOSC_domain"/>
</dbReference>
<dbReference type="PROSITE" id="PS51340">
    <property type="entry name" value="MOSC"/>
    <property type="match status" value="1"/>
</dbReference>
<dbReference type="PANTHER" id="PTHR36930:SF1">
    <property type="entry name" value="MOSC DOMAIN-CONTAINING PROTEIN"/>
    <property type="match status" value="1"/>
</dbReference>
<evidence type="ECO:0000313" key="2">
    <source>
        <dbReference type="EMBL" id="GFP26924.1"/>
    </source>
</evidence>
<dbReference type="GO" id="GO:0030151">
    <property type="term" value="F:molybdenum ion binding"/>
    <property type="evidence" value="ECO:0007669"/>
    <property type="project" value="InterPro"/>
</dbReference>
<reference evidence="2 3" key="1">
    <citation type="journal article" date="2020" name="Front. Microbiol.">
        <title>Single-cell genomics of novel Actinobacteria with the Wood-Ljungdahl pathway discovered in a serpentinizing system.</title>
        <authorList>
            <person name="Merino N."/>
            <person name="Kawai M."/>
            <person name="Boyd E.S."/>
            <person name="Colman D.R."/>
            <person name="McGlynn S.E."/>
            <person name="Nealson K.H."/>
            <person name="Kurokawa K."/>
            <person name="Hongoh Y."/>
        </authorList>
    </citation>
    <scope>NUCLEOTIDE SEQUENCE [LARGE SCALE GENOMIC DNA]</scope>
    <source>
        <strain evidence="2 3">S33</strain>
    </source>
</reference>
<dbReference type="Proteomes" id="UP000591948">
    <property type="component" value="Unassembled WGS sequence"/>
</dbReference>
<dbReference type="EMBL" id="BLRY01000009">
    <property type="protein sequence ID" value="GFP26924.1"/>
    <property type="molecule type" value="Genomic_DNA"/>
</dbReference>
<dbReference type="AlphaFoldDB" id="A0A6V8P5Q0"/>
<sequence length="173" mass="19024">MGENSSGSPGRPLVGSVVSVNISRHKGERKKNVGTCRVTRLGLEGDGHSGEWHRQISLLAQESIRKMVDLGLDVGPGDFAENITTQGLDLISLPVGTKLQLGEEVMLEVTQRGKVCHDRCAIFYQAGDCVMPREGIFARVLAEGEVKVGDKIVVDRERTLKHGKEIRYSHHQR</sequence>
<keyword evidence="3" id="KW-1185">Reference proteome</keyword>
<evidence type="ECO:0000313" key="3">
    <source>
        <dbReference type="Proteomes" id="UP000591948"/>
    </source>
</evidence>
<dbReference type="Pfam" id="PF03473">
    <property type="entry name" value="MOSC"/>
    <property type="match status" value="1"/>
</dbReference>
<evidence type="ECO:0000259" key="1">
    <source>
        <dbReference type="PROSITE" id="PS51340"/>
    </source>
</evidence>
<accession>A0A6V8P5Q0</accession>
<dbReference type="SUPFAM" id="SSF50800">
    <property type="entry name" value="PK beta-barrel domain-like"/>
    <property type="match status" value="1"/>
</dbReference>